<gene>
    <name evidence="7" type="ORF">IMSHALPRED_006446</name>
</gene>
<evidence type="ECO:0000259" key="6">
    <source>
        <dbReference type="PROSITE" id="PS50011"/>
    </source>
</evidence>
<evidence type="ECO:0000256" key="3">
    <source>
        <dbReference type="ARBA" id="ARBA00022840"/>
    </source>
</evidence>
<evidence type="ECO:0000256" key="1">
    <source>
        <dbReference type="ARBA" id="ARBA00012513"/>
    </source>
</evidence>
<comment type="caution">
    <text evidence="7">The sequence shown here is derived from an EMBL/GenBank/DDBJ whole genome shotgun (WGS) entry which is preliminary data.</text>
</comment>
<dbReference type="Gene3D" id="1.10.510.10">
    <property type="entry name" value="Transferase(Phosphotransferase) domain 1"/>
    <property type="match status" value="1"/>
</dbReference>
<dbReference type="PROSITE" id="PS00107">
    <property type="entry name" value="PROTEIN_KINASE_ATP"/>
    <property type="match status" value="1"/>
</dbReference>
<dbReference type="EC" id="2.7.11.1" evidence="1"/>
<dbReference type="SUPFAM" id="SSF56112">
    <property type="entry name" value="Protein kinase-like (PK-like)"/>
    <property type="match status" value="1"/>
</dbReference>
<accession>A0A8H3FM39</accession>
<reference evidence="7" key="1">
    <citation type="submission" date="2021-03" db="EMBL/GenBank/DDBJ databases">
        <authorList>
            <person name="Tagirdzhanova G."/>
        </authorList>
    </citation>
    <scope>NUCLEOTIDE SEQUENCE</scope>
</reference>
<sequence>MGNLDLRVAGKWRLQRKIGGGSFGAVYIATDVDTGNEVAIKLEHISIDPSFLEREADVYQSLSGGTGIPRVYAYTTECEYHAMVFDLLGPSLEDLFNFCSREFSLKTVLMLVDQLLRRLEYIHSRDVIHRDIKPENCLLGTGKQGNLLYVTDLGLATERRDAPVTRETGRPQLPKLIGTARFASVNGHLGEVQNRCDDLESLGYMLLYFLRPSLPWQGLKAENHEQREELILEKKKTITVEDLCEGLPQEFAAYFHYIRSLGFDDKPKYSYLRKLFRDLFVRKGFTYDHVFDWTVLKYLQATKQ</sequence>
<organism evidence="7 8">
    <name type="scientific">Imshaugia aleurites</name>
    <dbReference type="NCBI Taxonomy" id="172621"/>
    <lineage>
        <taxon>Eukaryota</taxon>
        <taxon>Fungi</taxon>
        <taxon>Dikarya</taxon>
        <taxon>Ascomycota</taxon>
        <taxon>Pezizomycotina</taxon>
        <taxon>Lecanoromycetes</taxon>
        <taxon>OSLEUM clade</taxon>
        <taxon>Lecanoromycetidae</taxon>
        <taxon>Lecanorales</taxon>
        <taxon>Lecanorineae</taxon>
        <taxon>Parmeliaceae</taxon>
        <taxon>Imshaugia</taxon>
    </lineage>
</organism>
<dbReference type="PANTHER" id="PTHR11909">
    <property type="entry name" value="CASEIN KINASE-RELATED"/>
    <property type="match status" value="1"/>
</dbReference>
<dbReference type="Proteomes" id="UP000664534">
    <property type="component" value="Unassembled WGS sequence"/>
</dbReference>
<dbReference type="InterPro" id="IPR050235">
    <property type="entry name" value="CK1_Ser-Thr_kinase"/>
</dbReference>
<dbReference type="CDD" id="cd14016">
    <property type="entry name" value="STKc_CK1"/>
    <property type="match status" value="1"/>
</dbReference>
<evidence type="ECO:0000256" key="2">
    <source>
        <dbReference type="ARBA" id="ARBA00022741"/>
    </source>
</evidence>
<evidence type="ECO:0000256" key="4">
    <source>
        <dbReference type="PROSITE-ProRule" id="PRU10141"/>
    </source>
</evidence>
<dbReference type="SMART" id="SM00220">
    <property type="entry name" value="S_TKc"/>
    <property type="match status" value="1"/>
</dbReference>
<keyword evidence="5" id="KW-0723">Serine/threonine-protein kinase</keyword>
<dbReference type="InterPro" id="IPR008271">
    <property type="entry name" value="Ser/Thr_kinase_AS"/>
</dbReference>
<keyword evidence="3 4" id="KW-0067">ATP-binding</keyword>
<evidence type="ECO:0000313" key="8">
    <source>
        <dbReference type="Proteomes" id="UP000664534"/>
    </source>
</evidence>
<comment type="similarity">
    <text evidence="5">Belongs to the protein kinase superfamily.</text>
</comment>
<keyword evidence="5" id="KW-0418">Kinase</keyword>
<dbReference type="AlphaFoldDB" id="A0A8H3FM39"/>
<keyword evidence="5" id="KW-0808">Transferase</keyword>
<proteinExistence type="inferred from homology"/>
<dbReference type="Pfam" id="PF00069">
    <property type="entry name" value="Pkinase"/>
    <property type="match status" value="1"/>
</dbReference>
<dbReference type="OrthoDB" id="5800476at2759"/>
<evidence type="ECO:0000256" key="5">
    <source>
        <dbReference type="RuleBase" id="RU000304"/>
    </source>
</evidence>
<dbReference type="PROSITE" id="PS50011">
    <property type="entry name" value="PROTEIN_KINASE_DOM"/>
    <property type="match status" value="1"/>
</dbReference>
<feature type="domain" description="Protein kinase" evidence="6">
    <location>
        <begin position="12"/>
        <end position="281"/>
    </location>
</feature>
<dbReference type="InterPro" id="IPR011009">
    <property type="entry name" value="Kinase-like_dom_sf"/>
</dbReference>
<dbReference type="EMBL" id="CAJPDT010000039">
    <property type="protein sequence ID" value="CAF9925337.1"/>
    <property type="molecule type" value="Genomic_DNA"/>
</dbReference>
<keyword evidence="8" id="KW-1185">Reference proteome</keyword>
<protein>
    <recommendedName>
        <fullName evidence="1">non-specific serine/threonine protein kinase</fullName>
        <ecNumber evidence="1">2.7.11.1</ecNumber>
    </recommendedName>
</protein>
<dbReference type="InterPro" id="IPR017441">
    <property type="entry name" value="Protein_kinase_ATP_BS"/>
</dbReference>
<evidence type="ECO:0000313" key="7">
    <source>
        <dbReference type="EMBL" id="CAF9925337.1"/>
    </source>
</evidence>
<name>A0A8H3FM39_9LECA</name>
<dbReference type="PROSITE" id="PS00108">
    <property type="entry name" value="PROTEIN_KINASE_ST"/>
    <property type="match status" value="1"/>
</dbReference>
<feature type="binding site" evidence="4">
    <location>
        <position position="41"/>
    </location>
    <ligand>
        <name>ATP</name>
        <dbReference type="ChEBI" id="CHEBI:30616"/>
    </ligand>
</feature>
<keyword evidence="2 4" id="KW-0547">Nucleotide-binding</keyword>
<dbReference type="GO" id="GO:0004674">
    <property type="term" value="F:protein serine/threonine kinase activity"/>
    <property type="evidence" value="ECO:0007669"/>
    <property type="project" value="UniProtKB-KW"/>
</dbReference>
<dbReference type="InterPro" id="IPR000719">
    <property type="entry name" value="Prot_kinase_dom"/>
</dbReference>
<dbReference type="GO" id="GO:0005524">
    <property type="term" value="F:ATP binding"/>
    <property type="evidence" value="ECO:0007669"/>
    <property type="project" value="UniProtKB-UniRule"/>
</dbReference>